<dbReference type="EMBL" id="JSVA01000017">
    <property type="protein sequence ID" value="KOF01945.1"/>
    <property type="molecule type" value="Genomic_DNA"/>
</dbReference>
<evidence type="ECO:0000313" key="8">
    <source>
        <dbReference type="EMBL" id="KOF01945.1"/>
    </source>
</evidence>
<dbReference type="InterPro" id="IPR058982">
    <property type="entry name" value="Beta-barrel_AprE"/>
</dbReference>
<evidence type="ECO:0000256" key="3">
    <source>
        <dbReference type="ARBA" id="ARBA00022989"/>
    </source>
</evidence>
<dbReference type="Pfam" id="PF26002">
    <property type="entry name" value="Beta-barrel_AprE"/>
    <property type="match status" value="1"/>
</dbReference>
<dbReference type="PANTHER" id="PTHR30386:SF26">
    <property type="entry name" value="TRANSPORT PROTEIN COMB"/>
    <property type="match status" value="1"/>
</dbReference>
<comment type="caution">
    <text evidence="8">The sequence shown here is derived from an EMBL/GenBank/DDBJ whole genome shotgun (WGS) entry which is preliminary data.</text>
</comment>
<feature type="domain" description="AprE-like beta-barrel" evidence="7">
    <location>
        <begin position="324"/>
        <end position="387"/>
    </location>
</feature>
<dbReference type="RefSeq" id="WP_053224464.1">
    <property type="nucleotide sequence ID" value="NZ_JSVA01000017.1"/>
</dbReference>
<evidence type="ECO:0000256" key="5">
    <source>
        <dbReference type="SAM" id="Coils"/>
    </source>
</evidence>
<accession>A0A0L8AIF9</accession>
<gene>
    <name evidence="8" type="ORF">OB69_14500</name>
</gene>
<dbReference type="PATRIC" id="fig|1566026.4.peg.1211"/>
<dbReference type="PANTHER" id="PTHR30386">
    <property type="entry name" value="MEMBRANE FUSION SUBUNIT OF EMRAB-TOLC MULTIDRUG EFFLUX PUMP"/>
    <property type="match status" value="1"/>
</dbReference>
<protein>
    <recommendedName>
        <fullName evidence="7">AprE-like beta-barrel domain-containing protein</fullName>
    </recommendedName>
</protein>
<dbReference type="Proteomes" id="UP000036908">
    <property type="component" value="Unassembled WGS sequence"/>
</dbReference>
<evidence type="ECO:0000259" key="7">
    <source>
        <dbReference type="Pfam" id="PF26002"/>
    </source>
</evidence>
<reference evidence="9" key="1">
    <citation type="submission" date="2014-11" db="EMBL/GenBank/DDBJ databases">
        <title>Genome sequencing of Roseivirga sp. D-25.</title>
        <authorList>
            <person name="Selvaratnam C."/>
            <person name="Thevarajoo S."/>
            <person name="Goh K.M."/>
            <person name="Eee R."/>
            <person name="Chan K.-G."/>
            <person name="Chong C.S."/>
        </authorList>
    </citation>
    <scope>NUCLEOTIDE SEQUENCE [LARGE SCALE GENOMIC DNA]</scope>
    <source>
        <strain evidence="9">D-25</strain>
    </source>
</reference>
<evidence type="ECO:0000256" key="1">
    <source>
        <dbReference type="ARBA" id="ARBA00004167"/>
    </source>
</evidence>
<dbReference type="GO" id="GO:0016020">
    <property type="term" value="C:membrane"/>
    <property type="evidence" value="ECO:0007669"/>
    <property type="project" value="UniProtKB-SubCell"/>
</dbReference>
<dbReference type="AlphaFoldDB" id="A0A0L8AIF9"/>
<organism evidence="8 9">
    <name type="scientific">Roseivirga seohaensis subsp. aquiponti</name>
    <dbReference type="NCBI Taxonomy" id="1566026"/>
    <lineage>
        <taxon>Bacteria</taxon>
        <taxon>Pseudomonadati</taxon>
        <taxon>Bacteroidota</taxon>
        <taxon>Cytophagia</taxon>
        <taxon>Cytophagales</taxon>
        <taxon>Roseivirgaceae</taxon>
        <taxon>Roseivirga</taxon>
    </lineage>
</organism>
<keyword evidence="9" id="KW-1185">Reference proteome</keyword>
<feature type="coiled-coil region" evidence="5">
    <location>
        <begin position="159"/>
        <end position="193"/>
    </location>
</feature>
<dbReference type="InterPro" id="IPR050739">
    <property type="entry name" value="MFP"/>
</dbReference>
<dbReference type="OrthoDB" id="7057889at2"/>
<evidence type="ECO:0000256" key="2">
    <source>
        <dbReference type="ARBA" id="ARBA00022692"/>
    </source>
</evidence>
<proteinExistence type="predicted"/>
<dbReference type="PRINTS" id="PR01490">
    <property type="entry name" value="RTXTOXIND"/>
</dbReference>
<name>A0A0L8AIF9_9BACT</name>
<feature type="transmembrane region" description="Helical" evidence="6">
    <location>
        <begin position="24"/>
        <end position="46"/>
    </location>
</feature>
<keyword evidence="5" id="KW-0175">Coiled coil</keyword>
<comment type="subcellular location">
    <subcellularLocation>
        <location evidence="1">Membrane</location>
        <topology evidence="1">Single-pass membrane protein</topology>
    </subcellularLocation>
</comment>
<feature type="coiled-coil region" evidence="5">
    <location>
        <begin position="227"/>
        <end position="254"/>
    </location>
</feature>
<keyword evidence="2 6" id="KW-0812">Transmembrane</keyword>
<evidence type="ECO:0000313" key="9">
    <source>
        <dbReference type="Proteomes" id="UP000036908"/>
    </source>
</evidence>
<keyword evidence="3 6" id="KW-1133">Transmembrane helix</keyword>
<dbReference type="Gene3D" id="2.40.30.170">
    <property type="match status" value="1"/>
</dbReference>
<keyword evidence="4 6" id="KW-0472">Membrane</keyword>
<sequence length="420" mass="48391">MPELNLEDHSEEVQEILGRIPKWIIRWGITVLFALVTIIFVGSYFIPYPEKVVLPVTITALNAPAPIVARQGNNRIAKWFVNNQQLIKKGQLIAVWETDDNYQHVKDLKEAIELKSHEQVLMTLEPLNLPSFNLEIREYLKTAEQLTNIQKSTKHLREIDQLDKELTQKTNYLALLQKQRQVKEREFGLLEKQFQQDSIYYYHGSYGITKRDFESALLSFLQQKSSYIQYQASLIELNNALNDLRNRIQEIEENRVLEIVSAKAAAEESLFLLEKKIEDWEFRNLLVSPINGRLDRTQFWSENQLIPNGEVVGMVVPEDPIDVICRAVINTQSIGKIKEGQRALIKLDGFNSQQFGSVEGVISSLSTTQYNEGYHVRITLPNKLVTMDNIEIPLIQELTGTAEVLIDDSRLINKLINFKN</sequence>
<feature type="transmembrane region" description="Helical" evidence="6">
    <location>
        <begin position="52"/>
        <end position="69"/>
    </location>
</feature>
<evidence type="ECO:0000256" key="6">
    <source>
        <dbReference type="SAM" id="Phobius"/>
    </source>
</evidence>
<evidence type="ECO:0000256" key="4">
    <source>
        <dbReference type="ARBA" id="ARBA00023136"/>
    </source>
</evidence>